<accession>A0A078ALV2</accession>
<evidence type="ECO:0000256" key="5">
    <source>
        <dbReference type="ARBA" id="ARBA00023163"/>
    </source>
</evidence>
<evidence type="ECO:0000256" key="3">
    <source>
        <dbReference type="ARBA" id="ARBA00022763"/>
    </source>
</evidence>
<keyword evidence="5 8" id="KW-0804">Transcription</keyword>
<keyword evidence="10" id="KW-1185">Reference proteome</keyword>
<keyword evidence="4 8" id="KW-0805">Transcription regulation</keyword>
<evidence type="ECO:0000313" key="9">
    <source>
        <dbReference type="EMBL" id="CDW81833.1"/>
    </source>
</evidence>
<dbReference type="AlphaFoldDB" id="A0A078ALV2"/>
<dbReference type="GO" id="GO:0000439">
    <property type="term" value="C:transcription factor TFIIH core complex"/>
    <property type="evidence" value="ECO:0007669"/>
    <property type="project" value="UniProtKB-UniRule"/>
</dbReference>
<evidence type="ECO:0000256" key="8">
    <source>
        <dbReference type="RuleBase" id="RU368032"/>
    </source>
</evidence>
<comment type="subcellular location">
    <subcellularLocation>
        <location evidence="1 8">Nucleus</location>
    </subcellularLocation>
</comment>
<evidence type="ECO:0000256" key="6">
    <source>
        <dbReference type="ARBA" id="ARBA00023204"/>
    </source>
</evidence>
<sequence>MPKTKKGILIETDKATKIYLLTFKDKENFIIKDLDDNSLFIEEAKLDWVKEKVLEFKNKYSYEKPQVGNQK</sequence>
<dbReference type="InParanoid" id="A0A078ALV2"/>
<dbReference type="PANTHER" id="PTHR28580:SF1">
    <property type="entry name" value="GENERAL TRANSCRIPTION FACTOR IIH SUBUNIT 5"/>
    <property type="match status" value="1"/>
</dbReference>
<dbReference type="InterPro" id="IPR009400">
    <property type="entry name" value="TFIIH_TTDA/Tfb5"/>
</dbReference>
<dbReference type="EMBL" id="CCKQ01010317">
    <property type="protein sequence ID" value="CDW81833.1"/>
    <property type="molecule type" value="Genomic_DNA"/>
</dbReference>
<evidence type="ECO:0000256" key="7">
    <source>
        <dbReference type="ARBA" id="ARBA00023242"/>
    </source>
</evidence>
<dbReference type="Pfam" id="PF06331">
    <property type="entry name" value="Tfb5"/>
    <property type="match status" value="1"/>
</dbReference>
<organism evidence="9 10">
    <name type="scientific">Stylonychia lemnae</name>
    <name type="common">Ciliate</name>
    <dbReference type="NCBI Taxonomy" id="5949"/>
    <lineage>
        <taxon>Eukaryota</taxon>
        <taxon>Sar</taxon>
        <taxon>Alveolata</taxon>
        <taxon>Ciliophora</taxon>
        <taxon>Intramacronucleata</taxon>
        <taxon>Spirotrichea</taxon>
        <taxon>Stichotrichia</taxon>
        <taxon>Sporadotrichida</taxon>
        <taxon>Oxytrichidae</taxon>
        <taxon>Stylonychinae</taxon>
        <taxon>Stylonychia</taxon>
    </lineage>
</organism>
<dbReference type="InterPro" id="IPR035935">
    <property type="entry name" value="TFB5-like_sf"/>
</dbReference>
<comment type="similarity">
    <text evidence="2 8">Belongs to the TFB5 family.</text>
</comment>
<protein>
    <recommendedName>
        <fullName evidence="8">General transcription and DNA repair factor IIH subunit TFB5</fullName>
    </recommendedName>
</protein>
<dbReference type="Proteomes" id="UP000039865">
    <property type="component" value="Unassembled WGS sequence"/>
</dbReference>
<keyword evidence="7 8" id="KW-0539">Nucleus</keyword>
<gene>
    <name evidence="9" type="primary">Contig12340.g13170</name>
    <name evidence="9" type="ORF">STYLEM_10857</name>
</gene>
<comment type="function">
    <text evidence="8">In NER, TFIIH acts by opening DNA around the lesion to allow the excision of the damaged oligonucleotide and its replacement by a new DNA fragment. In transcription, TFIIH has an essential role in transcription initiation. When the pre-initiation complex (PIC) has been established, TFIIH is required for promoter opening and promoter escape.</text>
</comment>
<dbReference type="Gene3D" id="3.30.70.1220">
    <property type="entry name" value="TFB5-like"/>
    <property type="match status" value="1"/>
</dbReference>
<dbReference type="OrthoDB" id="354at2759"/>
<evidence type="ECO:0000256" key="1">
    <source>
        <dbReference type="ARBA" id="ARBA00004123"/>
    </source>
</evidence>
<dbReference type="GO" id="GO:0006367">
    <property type="term" value="P:transcription initiation at RNA polymerase II promoter"/>
    <property type="evidence" value="ECO:0007669"/>
    <property type="project" value="UniProtKB-UniRule"/>
</dbReference>
<evidence type="ECO:0000256" key="2">
    <source>
        <dbReference type="ARBA" id="ARBA00007470"/>
    </source>
</evidence>
<name>A0A078ALV2_STYLE</name>
<keyword evidence="6 8" id="KW-0234">DNA repair</keyword>
<dbReference type="SMART" id="SM01395">
    <property type="entry name" value="Tbf5"/>
    <property type="match status" value="1"/>
</dbReference>
<proteinExistence type="inferred from homology"/>
<dbReference type="PANTHER" id="PTHR28580">
    <property type="entry name" value="GENERAL TRANSCRIPTION FACTOR IIH SUBUNIT 5"/>
    <property type="match status" value="1"/>
</dbReference>
<evidence type="ECO:0000313" key="10">
    <source>
        <dbReference type="Proteomes" id="UP000039865"/>
    </source>
</evidence>
<dbReference type="GO" id="GO:0006294">
    <property type="term" value="P:nucleotide-excision repair, preincision complex assembly"/>
    <property type="evidence" value="ECO:0007669"/>
    <property type="project" value="TreeGrafter"/>
</dbReference>
<comment type="subunit">
    <text evidence="8">Component of the 7-subunit TFIIH core complex.</text>
</comment>
<reference evidence="9 10" key="1">
    <citation type="submission" date="2014-06" db="EMBL/GenBank/DDBJ databases">
        <authorList>
            <person name="Swart Estienne"/>
        </authorList>
    </citation>
    <scope>NUCLEOTIDE SEQUENCE [LARGE SCALE GENOMIC DNA]</scope>
    <source>
        <strain evidence="9 10">130c</strain>
    </source>
</reference>
<keyword evidence="3 8" id="KW-0227">DNA damage</keyword>
<dbReference type="GO" id="GO:0005675">
    <property type="term" value="C:transcription factor TFIIH holo complex"/>
    <property type="evidence" value="ECO:0007669"/>
    <property type="project" value="TreeGrafter"/>
</dbReference>
<dbReference type="SUPFAM" id="SSF142897">
    <property type="entry name" value="TFB5-like"/>
    <property type="match status" value="1"/>
</dbReference>
<evidence type="ECO:0000256" key="4">
    <source>
        <dbReference type="ARBA" id="ARBA00023015"/>
    </source>
</evidence>